<dbReference type="AlphaFoldDB" id="A0A444HCF1"/>
<feature type="domain" description="Secretion system C-terminal sorting" evidence="3">
    <location>
        <begin position="257"/>
        <end position="326"/>
    </location>
</feature>
<evidence type="ECO:0000313" key="5">
    <source>
        <dbReference type="Proteomes" id="UP000287527"/>
    </source>
</evidence>
<dbReference type="NCBIfam" id="TIGR04183">
    <property type="entry name" value="Por_Secre_tail"/>
    <property type="match status" value="1"/>
</dbReference>
<evidence type="ECO:0000256" key="2">
    <source>
        <dbReference type="SAM" id="SignalP"/>
    </source>
</evidence>
<gene>
    <name evidence="4" type="ORF">EPI11_08475</name>
</gene>
<dbReference type="EMBL" id="SBII01000004">
    <property type="protein sequence ID" value="RWX01046.1"/>
    <property type="molecule type" value="Genomic_DNA"/>
</dbReference>
<dbReference type="Pfam" id="PF18962">
    <property type="entry name" value="Por_Secre_tail"/>
    <property type="match status" value="1"/>
</dbReference>
<dbReference type="OrthoDB" id="866189at2"/>
<feature type="chain" id="PRO_5019468040" evidence="2">
    <location>
        <begin position="19"/>
        <end position="327"/>
    </location>
</feature>
<keyword evidence="1 2" id="KW-0732">Signal</keyword>
<name>A0A444HCF1_9FLAO</name>
<proteinExistence type="predicted"/>
<dbReference type="InterPro" id="IPR026444">
    <property type="entry name" value="Secre_tail"/>
</dbReference>
<accession>A0A444HCF1</accession>
<dbReference type="RefSeq" id="WP_128389525.1">
    <property type="nucleotide sequence ID" value="NZ_SBII01000004.1"/>
</dbReference>
<keyword evidence="5" id="KW-1185">Reference proteome</keyword>
<sequence>MIKNFIYICLLTASVSHAQLSYPPNADTEGTTAISQNSNVFVAWATGVEVVRGYIQISDPSIVHMGSNKASYGVPADAIGIPDLGAVSLGDAGTAIVTFAAPITNGPGYDFAVFENGSNTFLELAFVEVSSDGANFFRFPAHSETQTDTSIGGFGALDARNLNNLAGKYKADYGTPFDLDNIPDNLLLDKSRITHVKLVDVVGSVEAQYGTTDSLGNLINDPYPTPFYSGGFDLTGVGVINQGTLSTDDFSAVQFTVYPNPANEVLTVSLVNEDAASITLYDVSGRKVLVSSLSGSQSFDISTLNAGIYFVEIATKNVRNVKQVIIK</sequence>
<dbReference type="Proteomes" id="UP000287527">
    <property type="component" value="Unassembled WGS sequence"/>
</dbReference>
<reference evidence="4 5" key="1">
    <citation type="submission" date="2019-01" db="EMBL/GenBank/DDBJ databases">
        <title>Flavobacterium sp. nov.,isolated from freshwater.</title>
        <authorList>
            <person name="Zhang R."/>
            <person name="Du Z.-J."/>
        </authorList>
    </citation>
    <scope>NUCLEOTIDE SEQUENCE [LARGE SCALE GENOMIC DNA]</scope>
    <source>
        <strain evidence="4 5">1E403</strain>
    </source>
</reference>
<protein>
    <submittedName>
        <fullName evidence="4">T9SS type A sorting domain-containing protein</fullName>
    </submittedName>
</protein>
<evidence type="ECO:0000256" key="1">
    <source>
        <dbReference type="ARBA" id="ARBA00022729"/>
    </source>
</evidence>
<feature type="signal peptide" evidence="2">
    <location>
        <begin position="1"/>
        <end position="18"/>
    </location>
</feature>
<evidence type="ECO:0000313" key="4">
    <source>
        <dbReference type="EMBL" id="RWX01046.1"/>
    </source>
</evidence>
<organism evidence="4 5">
    <name type="scientific">Flavobacterium cerinum</name>
    <dbReference type="NCBI Taxonomy" id="2502784"/>
    <lineage>
        <taxon>Bacteria</taxon>
        <taxon>Pseudomonadati</taxon>
        <taxon>Bacteroidota</taxon>
        <taxon>Flavobacteriia</taxon>
        <taxon>Flavobacteriales</taxon>
        <taxon>Flavobacteriaceae</taxon>
        <taxon>Flavobacterium</taxon>
    </lineage>
</organism>
<comment type="caution">
    <text evidence="4">The sequence shown here is derived from an EMBL/GenBank/DDBJ whole genome shotgun (WGS) entry which is preliminary data.</text>
</comment>
<evidence type="ECO:0000259" key="3">
    <source>
        <dbReference type="Pfam" id="PF18962"/>
    </source>
</evidence>